<keyword evidence="2" id="KW-0472">Membrane</keyword>
<proteinExistence type="predicted"/>
<evidence type="ECO:0000313" key="4">
    <source>
        <dbReference type="Proteomes" id="UP000838324"/>
    </source>
</evidence>
<evidence type="ECO:0008006" key="5">
    <source>
        <dbReference type="Google" id="ProtNLM"/>
    </source>
</evidence>
<keyword evidence="1" id="KW-0175">Coiled coil</keyword>
<accession>A0ABM9BN12</accession>
<name>A0ABM9BN12_9BACL</name>
<feature type="transmembrane region" description="Helical" evidence="2">
    <location>
        <begin position="6"/>
        <end position="27"/>
    </location>
</feature>
<sequence>MKTNQITILAASLILGLSLIIGCLILGNERASGTEKEIEAQIAETETEAKTQDALMEQARSKDKAVMTLQETAQFLNMQEAQVLNIIKAENAFLSNNGVFTGVRLPYFKIDAEFMFAKTAVLAWVQAVTAENRIYSGDRIIK</sequence>
<protein>
    <recommendedName>
        <fullName evidence="5">DNA-binding protein</fullName>
    </recommendedName>
</protein>
<reference evidence="3" key="1">
    <citation type="submission" date="2022-01" db="EMBL/GenBank/DDBJ databases">
        <authorList>
            <person name="Criscuolo A."/>
        </authorList>
    </citation>
    <scope>NUCLEOTIDE SEQUENCE</scope>
    <source>
        <strain evidence="3">CIP111892</strain>
    </source>
</reference>
<feature type="coiled-coil region" evidence="1">
    <location>
        <begin position="28"/>
        <end position="62"/>
    </location>
</feature>
<dbReference type="EMBL" id="CAKMMG010000001">
    <property type="protein sequence ID" value="CAH1190581.1"/>
    <property type="molecule type" value="Genomic_DNA"/>
</dbReference>
<evidence type="ECO:0000313" key="3">
    <source>
        <dbReference type="EMBL" id="CAH1190581.1"/>
    </source>
</evidence>
<keyword evidence="2" id="KW-0812">Transmembrane</keyword>
<dbReference type="Proteomes" id="UP000838324">
    <property type="component" value="Unassembled WGS sequence"/>
</dbReference>
<evidence type="ECO:0000256" key="2">
    <source>
        <dbReference type="SAM" id="Phobius"/>
    </source>
</evidence>
<organism evidence="3 4">
    <name type="scientific">Paenibacillus auburnensis</name>
    <dbReference type="NCBI Taxonomy" id="2905649"/>
    <lineage>
        <taxon>Bacteria</taxon>
        <taxon>Bacillati</taxon>
        <taxon>Bacillota</taxon>
        <taxon>Bacilli</taxon>
        <taxon>Bacillales</taxon>
        <taxon>Paenibacillaceae</taxon>
        <taxon>Paenibacillus</taxon>
    </lineage>
</organism>
<keyword evidence="4" id="KW-1185">Reference proteome</keyword>
<keyword evidence="2" id="KW-1133">Transmembrane helix</keyword>
<dbReference type="PROSITE" id="PS51257">
    <property type="entry name" value="PROKAR_LIPOPROTEIN"/>
    <property type="match status" value="1"/>
</dbReference>
<gene>
    <name evidence="3" type="ORF">PAECIP111892_00255</name>
</gene>
<evidence type="ECO:0000256" key="1">
    <source>
        <dbReference type="SAM" id="Coils"/>
    </source>
</evidence>
<comment type="caution">
    <text evidence="3">The sequence shown here is derived from an EMBL/GenBank/DDBJ whole genome shotgun (WGS) entry which is preliminary data.</text>
</comment>